<dbReference type="InterPro" id="IPR016181">
    <property type="entry name" value="Acyl_CoA_acyltransferase"/>
</dbReference>
<reference evidence="4 5" key="1">
    <citation type="submission" date="2018-07" db="EMBL/GenBank/DDBJ databases">
        <title>Genomic Encyclopedia of Type Strains, Phase III (KMG-III): the genomes of soil and plant-associated and newly described type strains.</title>
        <authorList>
            <person name="Whitman W."/>
        </authorList>
    </citation>
    <scope>NUCLEOTIDE SEQUENCE [LARGE SCALE GENOMIC DNA]</scope>
    <source>
        <strain evidence="4 5">CECT 8333</strain>
    </source>
</reference>
<evidence type="ECO:0000256" key="2">
    <source>
        <dbReference type="ARBA" id="ARBA00023315"/>
    </source>
</evidence>
<protein>
    <submittedName>
        <fullName evidence="4">Phosphinothricin acetyltransferase</fullName>
    </submittedName>
</protein>
<dbReference type="PANTHER" id="PTHR43072:SF23">
    <property type="entry name" value="UPF0039 PROTEIN C11D3.02C"/>
    <property type="match status" value="1"/>
</dbReference>
<dbReference type="Gene3D" id="3.40.630.30">
    <property type="match status" value="1"/>
</dbReference>
<feature type="domain" description="N-acetyltransferase" evidence="3">
    <location>
        <begin position="9"/>
        <end position="171"/>
    </location>
</feature>
<organism evidence="4 5">
    <name type="scientific">Fontibacillus phaseoli</name>
    <dbReference type="NCBI Taxonomy" id="1416533"/>
    <lineage>
        <taxon>Bacteria</taxon>
        <taxon>Bacillati</taxon>
        <taxon>Bacillota</taxon>
        <taxon>Bacilli</taxon>
        <taxon>Bacillales</taxon>
        <taxon>Paenibacillaceae</taxon>
        <taxon>Fontibacillus</taxon>
    </lineage>
</organism>
<keyword evidence="2" id="KW-0012">Acyltransferase</keyword>
<evidence type="ECO:0000259" key="3">
    <source>
        <dbReference type="PROSITE" id="PS51186"/>
    </source>
</evidence>
<keyword evidence="1 4" id="KW-0808">Transferase</keyword>
<dbReference type="RefSeq" id="WP_181873226.1">
    <property type="nucleotide sequence ID" value="NZ_QPJW01000010.1"/>
</dbReference>
<comment type="caution">
    <text evidence="4">The sequence shown here is derived from an EMBL/GenBank/DDBJ whole genome shotgun (WGS) entry which is preliminary data.</text>
</comment>
<dbReference type="AlphaFoldDB" id="A0A369B6P6"/>
<evidence type="ECO:0000313" key="4">
    <source>
        <dbReference type="EMBL" id="RCX17005.1"/>
    </source>
</evidence>
<evidence type="ECO:0000313" key="5">
    <source>
        <dbReference type="Proteomes" id="UP000253090"/>
    </source>
</evidence>
<name>A0A369B6P6_9BACL</name>
<dbReference type="GO" id="GO:0016747">
    <property type="term" value="F:acyltransferase activity, transferring groups other than amino-acyl groups"/>
    <property type="evidence" value="ECO:0007669"/>
    <property type="project" value="InterPro"/>
</dbReference>
<proteinExistence type="predicted"/>
<gene>
    <name evidence="4" type="ORF">DFP94_11066</name>
</gene>
<sequence length="181" mass="20254">MYKSEIEGYAIEDASLTDLDAIVAIYNETIAGRMVTADLEPVTVESRVGWFDDHAPDSRPLWVMKSRGEIVAWLSFQSFYGRPAYQATAEISIYISEAHRSKGIGSILLKKAVEHCPIISVKTLLGFVFAHNEPSLSLLRKFGFEAWAFLPRVANLDGVERDLVILGKRVEPDDENGEELH</sequence>
<dbReference type="Proteomes" id="UP000253090">
    <property type="component" value="Unassembled WGS sequence"/>
</dbReference>
<dbReference type="InterPro" id="IPR000182">
    <property type="entry name" value="GNAT_dom"/>
</dbReference>
<dbReference type="CDD" id="cd04301">
    <property type="entry name" value="NAT_SF"/>
    <property type="match status" value="1"/>
</dbReference>
<evidence type="ECO:0000256" key="1">
    <source>
        <dbReference type="ARBA" id="ARBA00022679"/>
    </source>
</evidence>
<dbReference type="PROSITE" id="PS51186">
    <property type="entry name" value="GNAT"/>
    <property type="match status" value="1"/>
</dbReference>
<dbReference type="PANTHER" id="PTHR43072">
    <property type="entry name" value="N-ACETYLTRANSFERASE"/>
    <property type="match status" value="1"/>
</dbReference>
<accession>A0A369B6P6</accession>
<dbReference type="EMBL" id="QPJW01000010">
    <property type="protein sequence ID" value="RCX17005.1"/>
    <property type="molecule type" value="Genomic_DNA"/>
</dbReference>
<dbReference type="Pfam" id="PF00583">
    <property type="entry name" value="Acetyltransf_1"/>
    <property type="match status" value="1"/>
</dbReference>
<keyword evidence="5" id="KW-1185">Reference proteome</keyword>
<dbReference type="SUPFAM" id="SSF55729">
    <property type="entry name" value="Acyl-CoA N-acyltransferases (Nat)"/>
    <property type="match status" value="1"/>
</dbReference>